<dbReference type="PROSITE" id="PS51257">
    <property type="entry name" value="PROKAR_LIPOPROTEIN"/>
    <property type="match status" value="1"/>
</dbReference>
<comment type="caution">
    <text evidence="8">The sequence shown here is derived from an EMBL/GenBank/DDBJ whole genome shotgun (WGS) entry which is preliminary data.</text>
</comment>
<comment type="similarity">
    <text evidence="2">Belongs to the SusD family.</text>
</comment>
<dbReference type="CDD" id="cd08977">
    <property type="entry name" value="SusD"/>
    <property type="match status" value="1"/>
</dbReference>
<evidence type="ECO:0000259" key="7">
    <source>
        <dbReference type="Pfam" id="PF14322"/>
    </source>
</evidence>
<comment type="subcellular location">
    <subcellularLocation>
        <location evidence="1">Cell outer membrane</location>
    </subcellularLocation>
</comment>
<dbReference type="Pfam" id="PF14322">
    <property type="entry name" value="SusD-like_3"/>
    <property type="match status" value="1"/>
</dbReference>
<dbReference type="Gene3D" id="1.25.40.390">
    <property type="match status" value="1"/>
</dbReference>
<feature type="domain" description="SusD-like N-terminal" evidence="7">
    <location>
        <begin position="24"/>
        <end position="216"/>
    </location>
</feature>
<evidence type="ECO:0000259" key="6">
    <source>
        <dbReference type="Pfam" id="PF07980"/>
    </source>
</evidence>
<organism evidence="8 9">
    <name type="scientific">Dyadobacter helix</name>
    <dbReference type="NCBI Taxonomy" id="2822344"/>
    <lineage>
        <taxon>Bacteria</taxon>
        <taxon>Pseudomonadati</taxon>
        <taxon>Bacteroidota</taxon>
        <taxon>Cytophagia</taxon>
        <taxon>Cytophagales</taxon>
        <taxon>Spirosomataceae</taxon>
        <taxon>Dyadobacter</taxon>
    </lineage>
</organism>
<proteinExistence type="inferred from homology"/>
<dbReference type="Proteomes" id="UP000680038">
    <property type="component" value="Unassembled WGS sequence"/>
</dbReference>
<evidence type="ECO:0000313" key="9">
    <source>
        <dbReference type="Proteomes" id="UP000680038"/>
    </source>
</evidence>
<evidence type="ECO:0000256" key="3">
    <source>
        <dbReference type="ARBA" id="ARBA00022729"/>
    </source>
</evidence>
<dbReference type="Pfam" id="PF07980">
    <property type="entry name" value="SusD_RagB"/>
    <property type="match status" value="1"/>
</dbReference>
<protein>
    <submittedName>
        <fullName evidence="8">SusD-like protein P2</fullName>
    </submittedName>
</protein>
<sequence>MIMKKYIIITIAGISGILFSGCSDFLDKNPVDQLSSQTFWKTEKDADMAIAGVYSTLLGLTFDHHKMDLDAMSDDFFLFGTYGKVDVLAKGIIEPTSAGIVAQIYTDSYKGITACNVFLANVDRVTMDEAKKKRYKGEALFLRAFYYWTLTEFYGGVPLYLKPLTLEETGVAKSTKEEVITQVLRDLDEAIASLPSALYTTGHVVKGSALGLKAKVLMHNGKWAEAAEAANQVIQAKLFKLTTDFQNMFLAKGQTNNTEIMFSARYLNPDRFSAESPDMKYGNAAALNGSKNLVDEFECIDGLPISQSLLYDPLDYKKNRDPRLNFAIRDIKEPLVSSTGVKFTNVTAGIYTNYLVRKYVEPENLPFSYSTRSEQDYVILRYADVLLTYAESKNEATGPDQSVYDAVNEVRARVGVKMPALPAGLSQAGMRERIRHERRVEFAAEGLRYQDIKRWRTAENVIPKIVDPGGVLRKFDPAKHYLFPFPQSEMDINKSLVQNPNY</sequence>
<keyword evidence="3" id="KW-0732">Signal</keyword>
<evidence type="ECO:0000256" key="4">
    <source>
        <dbReference type="ARBA" id="ARBA00023136"/>
    </source>
</evidence>
<dbReference type="InterPro" id="IPR033985">
    <property type="entry name" value="SusD-like_N"/>
</dbReference>
<keyword evidence="5" id="KW-0998">Cell outer membrane</keyword>
<dbReference type="SUPFAM" id="SSF48452">
    <property type="entry name" value="TPR-like"/>
    <property type="match status" value="1"/>
</dbReference>
<evidence type="ECO:0000256" key="5">
    <source>
        <dbReference type="ARBA" id="ARBA00023237"/>
    </source>
</evidence>
<reference evidence="8" key="1">
    <citation type="submission" date="2021-04" db="EMBL/GenBank/DDBJ databases">
        <authorList>
            <person name="Rodrigo-Torres L."/>
            <person name="Arahal R. D."/>
            <person name="Lucena T."/>
        </authorList>
    </citation>
    <scope>NUCLEOTIDE SEQUENCE</scope>
    <source>
        <strain evidence="8">CECT 9275</strain>
    </source>
</reference>
<accession>A0A916JBI5</accession>
<feature type="domain" description="RagB/SusD" evidence="6">
    <location>
        <begin position="270"/>
        <end position="502"/>
    </location>
</feature>
<gene>
    <name evidence="8" type="ORF">DYBT9275_02392</name>
</gene>
<evidence type="ECO:0000256" key="1">
    <source>
        <dbReference type="ARBA" id="ARBA00004442"/>
    </source>
</evidence>
<keyword evidence="4" id="KW-0472">Membrane</keyword>
<name>A0A916JBI5_9BACT</name>
<dbReference type="EMBL" id="CAJRAF010000002">
    <property type="protein sequence ID" value="CAG5000116.1"/>
    <property type="molecule type" value="Genomic_DNA"/>
</dbReference>
<dbReference type="AlphaFoldDB" id="A0A916JBI5"/>
<dbReference type="GO" id="GO:0009279">
    <property type="term" value="C:cell outer membrane"/>
    <property type="evidence" value="ECO:0007669"/>
    <property type="project" value="UniProtKB-SubCell"/>
</dbReference>
<dbReference type="InterPro" id="IPR012944">
    <property type="entry name" value="SusD_RagB_dom"/>
</dbReference>
<dbReference type="InterPro" id="IPR011990">
    <property type="entry name" value="TPR-like_helical_dom_sf"/>
</dbReference>
<evidence type="ECO:0000313" key="8">
    <source>
        <dbReference type="EMBL" id="CAG5000116.1"/>
    </source>
</evidence>
<evidence type="ECO:0000256" key="2">
    <source>
        <dbReference type="ARBA" id="ARBA00006275"/>
    </source>
</evidence>
<keyword evidence="9" id="KW-1185">Reference proteome</keyword>